<gene>
    <name evidence="8" type="ORF">AWB74_07698</name>
</gene>
<comment type="caution">
    <text evidence="8">The sequence shown here is derived from an EMBL/GenBank/DDBJ whole genome shotgun (WGS) entry which is preliminary data.</text>
</comment>
<keyword evidence="4 7" id="KW-0812">Transmembrane</keyword>
<dbReference type="EMBL" id="FCOM02000072">
    <property type="protein sequence ID" value="SAL86426.1"/>
    <property type="molecule type" value="Genomic_DNA"/>
</dbReference>
<feature type="transmembrane region" description="Helical" evidence="7">
    <location>
        <begin position="367"/>
        <end position="386"/>
    </location>
</feature>
<evidence type="ECO:0000256" key="2">
    <source>
        <dbReference type="ARBA" id="ARBA00007430"/>
    </source>
</evidence>
<keyword evidence="6 7" id="KW-0472">Membrane</keyword>
<dbReference type="InterPro" id="IPR050833">
    <property type="entry name" value="Poly_Biosynth_Transport"/>
</dbReference>
<sequence length="437" mass="47689">MSFKKYLSSRFQALSGNGAVWLVLQQCLMRALVGIKFLLIARLLGPEAVGIIGVGLLVLAIAEAVSDTGVGQAIVQKARPSDIELGAAWSLLILRGCAIGLVMMALAPFLASQFHVAGAMHMLLATAAVPVIRGFASPCVWVWLRDRRFSRIAITESSIAAFDFALALAGVFLGMGVYAVVGAMILSELCRSVTLFILSAPTWRPNFRLRAIKHYTTYSRWIWADSLANNLLLNQFDRIVVGKWFGPESLGVYQMTSKLSQMIMFDLLYAYSQYLFPTFSSQFRKAQADAYHAFKQYLFVIGIGTVVVFICAQVCAGVAIRVLLGPSWEGVTQLLRIALAATAFRALGTVLTAYLRATNRPGIVTQGLMAQGCVLLVAIPLGGYYWQLNGVVAALVPGAFVSMVWMLFGCFRRCNIVVESAYEPRHGSEVVSDAREN</sequence>
<keyword evidence="9" id="KW-1185">Reference proteome</keyword>
<evidence type="ECO:0000256" key="1">
    <source>
        <dbReference type="ARBA" id="ARBA00004651"/>
    </source>
</evidence>
<feature type="transmembrane region" description="Helical" evidence="7">
    <location>
        <begin position="87"/>
        <end position="110"/>
    </location>
</feature>
<dbReference type="PANTHER" id="PTHR30250">
    <property type="entry name" value="PST FAMILY PREDICTED COLANIC ACID TRANSPORTER"/>
    <property type="match status" value="1"/>
</dbReference>
<evidence type="ECO:0000313" key="9">
    <source>
        <dbReference type="Proteomes" id="UP000055019"/>
    </source>
</evidence>
<evidence type="ECO:0000313" key="8">
    <source>
        <dbReference type="EMBL" id="SAL86426.1"/>
    </source>
</evidence>
<feature type="transmembrane region" description="Helical" evidence="7">
    <location>
        <begin position="122"/>
        <end position="144"/>
    </location>
</feature>
<proteinExistence type="inferred from homology"/>
<evidence type="ECO:0000256" key="3">
    <source>
        <dbReference type="ARBA" id="ARBA00022475"/>
    </source>
</evidence>
<accession>A0A158KZ44</accession>
<protein>
    <submittedName>
        <fullName evidence="8">Polysaccharide biosynthesis protein</fullName>
    </submittedName>
</protein>
<keyword evidence="5 7" id="KW-1133">Transmembrane helix</keyword>
<feature type="transmembrane region" description="Helical" evidence="7">
    <location>
        <begin position="259"/>
        <end position="276"/>
    </location>
</feature>
<dbReference type="RefSeq" id="WP_143749418.1">
    <property type="nucleotide sequence ID" value="NZ_FCOM02000072.1"/>
</dbReference>
<name>A0A158KZ44_9BURK</name>
<dbReference type="Proteomes" id="UP000055019">
    <property type="component" value="Unassembled WGS sequence"/>
</dbReference>
<comment type="similarity">
    <text evidence="2">Belongs to the polysaccharide synthase family.</text>
</comment>
<dbReference type="GO" id="GO:0005886">
    <property type="term" value="C:plasma membrane"/>
    <property type="evidence" value="ECO:0007669"/>
    <property type="project" value="UniProtKB-SubCell"/>
</dbReference>
<evidence type="ECO:0000256" key="6">
    <source>
        <dbReference type="ARBA" id="ARBA00023136"/>
    </source>
</evidence>
<feature type="transmembrane region" description="Helical" evidence="7">
    <location>
        <begin position="297"/>
        <end position="322"/>
    </location>
</feature>
<reference evidence="8" key="1">
    <citation type="submission" date="2016-01" db="EMBL/GenBank/DDBJ databases">
        <authorList>
            <person name="Peeters C."/>
        </authorList>
    </citation>
    <scope>NUCLEOTIDE SEQUENCE [LARGE SCALE GENOMIC DNA]</scope>
    <source>
        <strain evidence="8">LMG 29317</strain>
    </source>
</reference>
<evidence type="ECO:0000256" key="4">
    <source>
        <dbReference type="ARBA" id="ARBA00022692"/>
    </source>
</evidence>
<dbReference type="OrthoDB" id="9770347at2"/>
<feature type="transmembrane region" description="Helical" evidence="7">
    <location>
        <begin position="392"/>
        <end position="411"/>
    </location>
</feature>
<organism evidence="8 9">
    <name type="scientific">Caballeronia arvi</name>
    <dbReference type="NCBI Taxonomy" id="1777135"/>
    <lineage>
        <taxon>Bacteria</taxon>
        <taxon>Pseudomonadati</taxon>
        <taxon>Pseudomonadota</taxon>
        <taxon>Betaproteobacteria</taxon>
        <taxon>Burkholderiales</taxon>
        <taxon>Burkholderiaceae</taxon>
        <taxon>Caballeronia</taxon>
    </lineage>
</organism>
<feature type="transmembrane region" description="Helical" evidence="7">
    <location>
        <begin position="20"/>
        <end position="42"/>
    </location>
</feature>
<dbReference type="Pfam" id="PF13440">
    <property type="entry name" value="Polysacc_synt_3"/>
    <property type="match status" value="1"/>
</dbReference>
<comment type="subcellular location">
    <subcellularLocation>
        <location evidence="1">Cell membrane</location>
        <topology evidence="1">Multi-pass membrane protein</topology>
    </subcellularLocation>
</comment>
<feature type="transmembrane region" description="Helical" evidence="7">
    <location>
        <begin position="334"/>
        <end position="355"/>
    </location>
</feature>
<feature type="transmembrane region" description="Helical" evidence="7">
    <location>
        <begin position="164"/>
        <end position="186"/>
    </location>
</feature>
<feature type="transmembrane region" description="Helical" evidence="7">
    <location>
        <begin position="48"/>
        <end position="66"/>
    </location>
</feature>
<evidence type="ECO:0000256" key="7">
    <source>
        <dbReference type="SAM" id="Phobius"/>
    </source>
</evidence>
<dbReference type="AlphaFoldDB" id="A0A158KZ44"/>
<keyword evidence="3" id="KW-1003">Cell membrane</keyword>
<evidence type="ECO:0000256" key="5">
    <source>
        <dbReference type="ARBA" id="ARBA00022989"/>
    </source>
</evidence>
<dbReference type="PANTHER" id="PTHR30250:SF10">
    <property type="entry name" value="LIPOPOLYSACCHARIDE BIOSYNTHESIS PROTEIN WZXC"/>
    <property type="match status" value="1"/>
</dbReference>